<evidence type="ECO:0000259" key="1">
    <source>
        <dbReference type="PROSITE" id="PS51746"/>
    </source>
</evidence>
<proteinExistence type="predicted"/>
<dbReference type="CDD" id="cd00143">
    <property type="entry name" value="PP2Cc"/>
    <property type="match status" value="1"/>
</dbReference>
<evidence type="ECO:0000313" key="3">
    <source>
        <dbReference type="Proteomes" id="UP000648239"/>
    </source>
</evidence>
<dbReference type="GO" id="GO:0004722">
    <property type="term" value="F:protein serine/threonine phosphatase activity"/>
    <property type="evidence" value="ECO:0007669"/>
    <property type="project" value="TreeGrafter"/>
</dbReference>
<reference evidence="2 3" key="1">
    <citation type="submission" date="2020-08" db="EMBL/GenBank/DDBJ databases">
        <title>Acidobacteriota in marine sediments use diverse sulfur dissimilation pathways.</title>
        <authorList>
            <person name="Wasmund K."/>
        </authorList>
    </citation>
    <scope>NUCLEOTIDE SEQUENCE [LARGE SCALE GENOMIC DNA]</scope>
    <source>
        <strain evidence="2">MAG AM4</strain>
    </source>
</reference>
<dbReference type="SUPFAM" id="SSF81606">
    <property type="entry name" value="PP2C-like"/>
    <property type="match status" value="1"/>
</dbReference>
<sequence length="280" mass="29744">MNDETPAATGKPVFFIDSNMERAELHPFAGGRVALFCVKSPDRESANQDSAALIPCPDDSGVLVVADGVGGYAGGAQASRLAVEAMAEAVEEGIAAGNKLRASALNGVELANKRVRELGTGAATTIAVVLLQEGRMRSCHVGDSDILVVGGLGKMKHRTLSHGPVGYALEAGLMDEGEAMNHAQRNEVSNIVGIPDMRIEIGPRLGLAQRDTVLLGSDGLYDNLFEEEIVERIRKGKLEDCAGALASTALRRMAKPHRGEPHKPDDLAFILYRPERRKGA</sequence>
<dbReference type="Pfam" id="PF13672">
    <property type="entry name" value="PP2C_2"/>
    <property type="match status" value="1"/>
</dbReference>
<protein>
    <submittedName>
        <fullName evidence="2">Protein phosphatase 2C domain-containing protein</fullName>
    </submittedName>
</protein>
<dbReference type="InterPro" id="IPR001932">
    <property type="entry name" value="PPM-type_phosphatase-like_dom"/>
</dbReference>
<gene>
    <name evidence="2" type="ORF">IFK94_07990</name>
</gene>
<feature type="domain" description="PPM-type phosphatase" evidence="1">
    <location>
        <begin position="32"/>
        <end position="274"/>
    </location>
</feature>
<dbReference type="SMART" id="SM00331">
    <property type="entry name" value="PP2C_SIG"/>
    <property type="match status" value="1"/>
</dbReference>
<accession>A0A8J6XZ56</accession>
<name>A0A8J6XZ56_9BACT</name>
<dbReference type="Gene3D" id="3.60.40.10">
    <property type="entry name" value="PPM-type phosphatase domain"/>
    <property type="match status" value="1"/>
</dbReference>
<dbReference type="AlphaFoldDB" id="A0A8J6XZ56"/>
<dbReference type="EMBL" id="JACXWD010000021">
    <property type="protein sequence ID" value="MBD3868050.1"/>
    <property type="molecule type" value="Genomic_DNA"/>
</dbReference>
<dbReference type="InterPro" id="IPR039123">
    <property type="entry name" value="PPTC7"/>
</dbReference>
<dbReference type="SMART" id="SM00332">
    <property type="entry name" value="PP2Cc"/>
    <property type="match status" value="1"/>
</dbReference>
<evidence type="ECO:0000313" key="2">
    <source>
        <dbReference type="EMBL" id="MBD3868050.1"/>
    </source>
</evidence>
<dbReference type="PANTHER" id="PTHR12320:SF1">
    <property type="entry name" value="PROTEIN PHOSPHATASE PTC7 HOMOLOG"/>
    <property type="match status" value="1"/>
</dbReference>
<comment type="caution">
    <text evidence="2">The sequence shown here is derived from an EMBL/GenBank/DDBJ whole genome shotgun (WGS) entry which is preliminary data.</text>
</comment>
<dbReference type="PANTHER" id="PTHR12320">
    <property type="entry name" value="PROTEIN PHOSPHATASE 2C"/>
    <property type="match status" value="1"/>
</dbReference>
<dbReference type="Proteomes" id="UP000648239">
    <property type="component" value="Unassembled WGS sequence"/>
</dbReference>
<dbReference type="PROSITE" id="PS51746">
    <property type="entry name" value="PPM_2"/>
    <property type="match status" value="1"/>
</dbReference>
<organism evidence="2 3">
    <name type="scientific">Candidatus Polarisedimenticola svalbardensis</name>
    <dbReference type="NCBI Taxonomy" id="2886004"/>
    <lineage>
        <taxon>Bacteria</taxon>
        <taxon>Pseudomonadati</taxon>
        <taxon>Acidobacteriota</taxon>
        <taxon>Candidatus Polarisedimenticolia</taxon>
        <taxon>Candidatus Polarisedimenticolales</taxon>
        <taxon>Candidatus Polarisedimenticolaceae</taxon>
        <taxon>Candidatus Polarisedimenticola</taxon>
    </lineage>
</organism>
<dbReference type="InterPro" id="IPR036457">
    <property type="entry name" value="PPM-type-like_dom_sf"/>
</dbReference>